<dbReference type="InParanoid" id="A0A2J6SSB5"/>
<name>A0A2J6SSB5_9HELO</name>
<evidence type="ECO:0000313" key="2">
    <source>
        <dbReference type="EMBL" id="PMD53629.1"/>
    </source>
</evidence>
<dbReference type="Proteomes" id="UP000235371">
    <property type="component" value="Unassembled WGS sequence"/>
</dbReference>
<proteinExistence type="predicted"/>
<keyword evidence="3" id="KW-1185">Reference proteome</keyword>
<dbReference type="STRING" id="1095630.A0A2J6SSB5"/>
<sequence>MKFSTMGLMAGLATSAVAEDLLFVDTFKFDEYLEATTTLGYTAKVVTEAEWAGMTTADFAAYKAIVIADPTCATDPTDITFLHDTNTVWGPAVQGNIVLIGTDPSYHDNAGEAGAVTLIDNAIRFAASGKTSTGQSQTGLYFALSCYYDSVDTATVDALSYFGDFEVRGNLDCYNKVHIVASSPALGTLDDAALSDWSCSVHEAFSVYPSVGVNGFQALAIAQDIIGVGSQTFGDGTIGLPYIISRGATPAGCGNGVWEKAFGEECDDGKNNGVGDDACSISCKCLSGRPAGDGTCLPPLGGSSSSSTKPTSTPYGNYSTKVVTATTGSTTTFCPGPYVTPTPPEVYIIGVEVIIVIEIIENCKTIDLTETITEYITSTCSSINKPIWNTDMPGYPCYSCALSSAGVTYKDFITASVTSCHSPPPTYTSSPPVVVPCKTCLPYTLSTCPAYTEVATEYYVTATAASSHVHAAETVYPTTSIKYLPSASPTSKGYPTSMNNGTLVTYTGAAGRLEMGLFAVVAAVLAAAVGL</sequence>
<dbReference type="EMBL" id="KZ613871">
    <property type="protein sequence ID" value="PMD53629.1"/>
    <property type="molecule type" value="Genomic_DNA"/>
</dbReference>
<keyword evidence="1" id="KW-0732">Signal</keyword>
<evidence type="ECO:0000313" key="3">
    <source>
        <dbReference type="Proteomes" id="UP000235371"/>
    </source>
</evidence>
<reference evidence="2 3" key="1">
    <citation type="submission" date="2016-04" db="EMBL/GenBank/DDBJ databases">
        <title>A degradative enzymes factory behind the ericoid mycorrhizal symbiosis.</title>
        <authorList>
            <consortium name="DOE Joint Genome Institute"/>
            <person name="Martino E."/>
            <person name="Morin E."/>
            <person name="Grelet G."/>
            <person name="Kuo A."/>
            <person name="Kohler A."/>
            <person name="Daghino S."/>
            <person name="Barry K."/>
            <person name="Choi C."/>
            <person name="Cichocki N."/>
            <person name="Clum A."/>
            <person name="Copeland A."/>
            <person name="Hainaut M."/>
            <person name="Haridas S."/>
            <person name="Labutti K."/>
            <person name="Lindquist E."/>
            <person name="Lipzen A."/>
            <person name="Khouja H.-R."/>
            <person name="Murat C."/>
            <person name="Ohm R."/>
            <person name="Olson A."/>
            <person name="Spatafora J."/>
            <person name="Veneault-Fourrey C."/>
            <person name="Henrissat B."/>
            <person name="Grigoriev I."/>
            <person name="Martin F."/>
            <person name="Perotto S."/>
        </authorList>
    </citation>
    <scope>NUCLEOTIDE SEQUENCE [LARGE SCALE GENOMIC DNA]</scope>
    <source>
        <strain evidence="2 3">E</strain>
    </source>
</reference>
<feature type="signal peptide" evidence="1">
    <location>
        <begin position="1"/>
        <end position="18"/>
    </location>
</feature>
<organism evidence="2 3">
    <name type="scientific">Hyaloscypha bicolor E</name>
    <dbReference type="NCBI Taxonomy" id="1095630"/>
    <lineage>
        <taxon>Eukaryota</taxon>
        <taxon>Fungi</taxon>
        <taxon>Dikarya</taxon>
        <taxon>Ascomycota</taxon>
        <taxon>Pezizomycotina</taxon>
        <taxon>Leotiomycetes</taxon>
        <taxon>Helotiales</taxon>
        <taxon>Hyaloscyphaceae</taxon>
        <taxon>Hyaloscypha</taxon>
        <taxon>Hyaloscypha bicolor</taxon>
    </lineage>
</organism>
<dbReference type="OrthoDB" id="291007at2759"/>
<dbReference type="AlphaFoldDB" id="A0A2J6SSB5"/>
<accession>A0A2J6SSB5</accession>
<gene>
    <name evidence="2" type="ORF">K444DRAFT_655845</name>
</gene>
<dbReference type="RefSeq" id="XP_024730533.1">
    <property type="nucleotide sequence ID" value="XM_024886040.1"/>
</dbReference>
<feature type="chain" id="PRO_5014433257" evidence="1">
    <location>
        <begin position="19"/>
        <end position="531"/>
    </location>
</feature>
<protein>
    <submittedName>
        <fullName evidence="2">Uncharacterized protein</fullName>
    </submittedName>
</protein>
<evidence type="ECO:0000256" key="1">
    <source>
        <dbReference type="SAM" id="SignalP"/>
    </source>
</evidence>
<dbReference type="GeneID" id="36594117"/>